<keyword evidence="2 6" id="KW-1003">Cell membrane</keyword>
<sequence length="357" mass="41487">MWSPNDVSEILVVFCKIWTCFGLPVYKFNVQGNFCLEKSLTFFVLNLSILTVGLLLHVVFIPVANNLWSHISFCQYCIHYVQTFGIVIFSHVKRKEFEEIFNDLLAIESKIRLFGGGSFGYHKLGKELVVFVIQQSLLVTILAIANFFTTAETTEIVLYLLGYYFGYLSNFHFGFFLLIMPKIGFKLYCDFINSINGQPVKNVMKMYGKLYSLPVSLVKTLQGFILLRVFSTFTIATLDIFFAISLVIPQELPWFKTFCLIFVNILWLSGLLLNEFLILLYFEKMLEQKLVICRLIRNNRPVRYKYLDLIYLRFNHEPRHFTVCGLFPLKCTLIFSVVAGVATQVTYLFQFVNKLEQ</sequence>
<dbReference type="GO" id="GO:0050909">
    <property type="term" value="P:sensory perception of taste"/>
    <property type="evidence" value="ECO:0007669"/>
    <property type="project" value="InterPro"/>
</dbReference>
<organism evidence="7 8">
    <name type="scientific">Tribolium castaneum</name>
    <name type="common">Red flour beetle</name>
    <dbReference type="NCBI Taxonomy" id="7070"/>
    <lineage>
        <taxon>Eukaryota</taxon>
        <taxon>Metazoa</taxon>
        <taxon>Ecdysozoa</taxon>
        <taxon>Arthropoda</taxon>
        <taxon>Hexapoda</taxon>
        <taxon>Insecta</taxon>
        <taxon>Pterygota</taxon>
        <taxon>Neoptera</taxon>
        <taxon>Endopterygota</taxon>
        <taxon>Coleoptera</taxon>
        <taxon>Polyphaga</taxon>
        <taxon>Cucujiformia</taxon>
        <taxon>Tenebrionidae</taxon>
        <taxon>Tenebrionidae incertae sedis</taxon>
        <taxon>Tribolium</taxon>
    </lineage>
</organism>
<dbReference type="HOGENOM" id="CLU_063136_0_0_1"/>
<dbReference type="Proteomes" id="UP000007266">
    <property type="component" value="Linkage group 8"/>
</dbReference>
<evidence type="ECO:0000256" key="6">
    <source>
        <dbReference type="RuleBase" id="RU363108"/>
    </source>
</evidence>
<keyword evidence="5 6" id="KW-0472">Membrane</keyword>
<evidence type="ECO:0000313" key="8">
    <source>
        <dbReference type="Proteomes" id="UP000007266"/>
    </source>
</evidence>
<reference evidence="7 8" key="1">
    <citation type="journal article" date="2008" name="Nature">
        <title>The genome of the model beetle and pest Tribolium castaneum.</title>
        <authorList>
            <consortium name="Tribolium Genome Sequencing Consortium"/>
            <person name="Richards S."/>
            <person name="Gibbs R.A."/>
            <person name="Weinstock G.M."/>
            <person name="Brown S.J."/>
            <person name="Denell R."/>
            <person name="Beeman R.W."/>
            <person name="Gibbs R."/>
            <person name="Beeman R.W."/>
            <person name="Brown S.J."/>
            <person name="Bucher G."/>
            <person name="Friedrich M."/>
            <person name="Grimmelikhuijzen C.J."/>
            <person name="Klingler M."/>
            <person name="Lorenzen M."/>
            <person name="Richards S."/>
            <person name="Roth S."/>
            <person name="Schroder R."/>
            <person name="Tautz D."/>
            <person name="Zdobnov E.M."/>
            <person name="Muzny D."/>
            <person name="Gibbs R.A."/>
            <person name="Weinstock G.M."/>
            <person name="Attaway T."/>
            <person name="Bell S."/>
            <person name="Buhay C.J."/>
            <person name="Chandrabose M.N."/>
            <person name="Chavez D."/>
            <person name="Clerk-Blankenburg K.P."/>
            <person name="Cree A."/>
            <person name="Dao M."/>
            <person name="Davis C."/>
            <person name="Chacko J."/>
            <person name="Dinh H."/>
            <person name="Dugan-Rocha S."/>
            <person name="Fowler G."/>
            <person name="Garner T.T."/>
            <person name="Garnes J."/>
            <person name="Gnirke A."/>
            <person name="Hawes A."/>
            <person name="Hernandez J."/>
            <person name="Hines S."/>
            <person name="Holder M."/>
            <person name="Hume J."/>
            <person name="Jhangiani S.N."/>
            <person name="Joshi V."/>
            <person name="Khan Z.M."/>
            <person name="Jackson L."/>
            <person name="Kovar C."/>
            <person name="Kowis A."/>
            <person name="Lee S."/>
            <person name="Lewis L.R."/>
            <person name="Margolis J."/>
            <person name="Morgan M."/>
            <person name="Nazareth L.V."/>
            <person name="Nguyen N."/>
            <person name="Okwuonu G."/>
            <person name="Parker D."/>
            <person name="Richards S."/>
            <person name="Ruiz S.J."/>
            <person name="Santibanez J."/>
            <person name="Savard J."/>
            <person name="Scherer S.E."/>
            <person name="Schneider B."/>
            <person name="Sodergren E."/>
            <person name="Tautz D."/>
            <person name="Vattahil S."/>
            <person name="Villasana D."/>
            <person name="White C.S."/>
            <person name="Wright R."/>
            <person name="Park Y."/>
            <person name="Beeman R.W."/>
            <person name="Lord J."/>
            <person name="Oppert B."/>
            <person name="Lorenzen M."/>
            <person name="Brown S."/>
            <person name="Wang L."/>
            <person name="Savard J."/>
            <person name="Tautz D."/>
            <person name="Richards S."/>
            <person name="Weinstock G."/>
            <person name="Gibbs R.A."/>
            <person name="Liu Y."/>
            <person name="Worley K."/>
            <person name="Weinstock G."/>
            <person name="Elsik C.G."/>
            <person name="Reese J.T."/>
            <person name="Elhaik E."/>
            <person name="Landan G."/>
            <person name="Graur D."/>
            <person name="Arensburger P."/>
            <person name="Atkinson P."/>
            <person name="Beeman R.W."/>
            <person name="Beidler J."/>
            <person name="Brown S.J."/>
            <person name="Demuth J.P."/>
            <person name="Drury D.W."/>
            <person name="Du Y.Z."/>
            <person name="Fujiwara H."/>
            <person name="Lorenzen M."/>
            <person name="Maselli V."/>
            <person name="Osanai M."/>
            <person name="Park Y."/>
            <person name="Robertson H.M."/>
            <person name="Tu Z."/>
            <person name="Wang J.J."/>
            <person name="Wang S."/>
            <person name="Richards S."/>
            <person name="Song H."/>
            <person name="Zhang L."/>
            <person name="Sodergren E."/>
            <person name="Werner D."/>
            <person name="Stanke M."/>
            <person name="Morgenstern B."/>
            <person name="Solovyev V."/>
            <person name="Kosarev P."/>
            <person name="Brown G."/>
            <person name="Chen H.C."/>
            <person name="Ermolaeva O."/>
            <person name="Hlavina W."/>
            <person name="Kapustin Y."/>
            <person name="Kiryutin B."/>
            <person name="Kitts P."/>
            <person name="Maglott D."/>
            <person name="Pruitt K."/>
            <person name="Sapojnikov V."/>
            <person name="Souvorov A."/>
            <person name="Mackey A.J."/>
            <person name="Waterhouse R.M."/>
            <person name="Wyder S."/>
            <person name="Zdobnov E.M."/>
            <person name="Zdobnov E.M."/>
            <person name="Wyder S."/>
            <person name="Kriventseva E.V."/>
            <person name="Kadowaki T."/>
            <person name="Bork P."/>
            <person name="Aranda M."/>
            <person name="Bao R."/>
            <person name="Beermann A."/>
            <person name="Berns N."/>
            <person name="Bolognesi R."/>
            <person name="Bonneton F."/>
            <person name="Bopp D."/>
            <person name="Brown S.J."/>
            <person name="Bucher G."/>
            <person name="Butts T."/>
            <person name="Chaumot A."/>
            <person name="Denell R.E."/>
            <person name="Ferrier D.E."/>
            <person name="Friedrich M."/>
            <person name="Gordon C.M."/>
            <person name="Jindra M."/>
            <person name="Klingler M."/>
            <person name="Lan Q."/>
            <person name="Lattorff H.M."/>
            <person name="Laudet V."/>
            <person name="von Levetsow C."/>
            <person name="Liu Z."/>
            <person name="Lutz R."/>
            <person name="Lynch J.A."/>
            <person name="da Fonseca R.N."/>
            <person name="Posnien N."/>
            <person name="Reuter R."/>
            <person name="Roth S."/>
            <person name="Savard J."/>
            <person name="Schinko J.B."/>
            <person name="Schmitt C."/>
            <person name="Schoppmeier M."/>
            <person name="Schroder R."/>
            <person name="Shippy T.D."/>
            <person name="Simonnet F."/>
            <person name="Marques-Souza H."/>
            <person name="Tautz D."/>
            <person name="Tomoyasu Y."/>
            <person name="Trauner J."/>
            <person name="Van der Zee M."/>
            <person name="Vervoort M."/>
            <person name="Wittkopp N."/>
            <person name="Wimmer E.A."/>
            <person name="Yang X."/>
            <person name="Jones A.K."/>
            <person name="Sattelle D.B."/>
            <person name="Ebert P.R."/>
            <person name="Nelson D."/>
            <person name="Scott J.G."/>
            <person name="Beeman R.W."/>
            <person name="Muthukrishnan S."/>
            <person name="Kramer K.J."/>
            <person name="Arakane Y."/>
            <person name="Beeman R.W."/>
            <person name="Zhu Q."/>
            <person name="Hogenkamp D."/>
            <person name="Dixit R."/>
            <person name="Oppert B."/>
            <person name="Jiang H."/>
            <person name="Zou Z."/>
            <person name="Marshall J."/>
            <person name="Elpidina E."/>
            <person name="Vinokurov K."/>
            <person name="Oppert C."/>
            <person name="Zou Z."/>
            <person name="Evans J."/>
            <person name="Lu Z."/>
            <person name="Zhao P."/>
            <person name="Sumathipala N."/>
            <person name="Altincicek B."/>
            <person name="Vilcinskas A."/>
            <person name="Williams M."/>
            <person name="Hultmark D."/>
            <person name="Hetru C."/>
            <person name="Jiang H."/>
            <person name="Grimmelikhuijzen C.J."/>
            <person name="Hauser F."/>
            <person name="Cazzamali G."/>
            <person name="Williamson M."/>
            <person name="Park Y."/>
            <person name="Li B."/>
            <person name="Tanaka Y."/>
            <person name="Predel R."/>
            <person name="Neupert S."/>
            <person name="Schachtner J."/>
            <person name="Verleyen P."/>
            <person name="Raible F."/>
            <person name="Bork P."/>
            <person name="Friedrich M."/>
            <person name="Walden K.K."/>
            <person name="Robertson H.M."/>
            <person name="Angeli S."/>
            <person name="Foret S."/>
            <person name="Bucher G."/>
            <person name="Schuetz S."/>
            <person name="Maleszka R."/>
            <person name="Wimmer E.A."/>
            <person name="Beeman R.W."/>
            <person name="Lorenzen M."/>
            <person name="Tomoyasu Y."/>
            <person name="Miller S.C."/>
            <person name="Grossmann D."/>
            <person name="Bucher G."/>
        </authorList>
    </citation>
    <scope>NUCLEOTIDE SEQUENCE [LARGE SCALE GENOMIC DNA]</scope>
    <source>
        <strain evidence="7 8">Georgia GA2</strain>
    </source>
</reference>
<dbReference type="FunCoup" id="D6WXW2">
    <property type="interactions" value="61"/>
</dbReference>
<gene>
    <name evidence="7" type="primary">TcGr190</name>
    <name evidence="7" type="ORF">TcasGA2_TC030272</name>
</gene>
<evidence type="ECO:0000256" key="1">
    <source>
        <dbReference type="ARBA" id="ARBA00004651"/>
    </source>
</evidence>
<feature type="transmembrane region" description="Helical" evidence="6">
    <location>
        <begin position="6"/>
        <end position="28"/>
    </location>
</feature>
<dbReference type="InterPro" id="IPR013604">
    <property type="entry name" value="7TM_chemorcpt"/>
</dbReference>
<comment type="function">
    <text evidence="6">Gustatory receptor which mediates acceptance or avoidance behavior, depending on its substrates.</text>
</comment>
<accession>D6WXW2</accession>
<dbReference type="EMBL" id="KQ971362">
    <property type="protein sequence ID" value="EFA09289.1"/>
    <property type="molecule type" value="Genomic_DNA"/>
</dbReference>
<keyword evidence="4 6" id="KW-1133">Transmembrane helix</keyword>
<keyword evidence="3 6" id="KW-0812">Transmembrane</keyword>
<keyword evidence="8" id="KW-1185">Reference proteome</keyword>
<comment type="similarity">
    <text evidence="6">Belongs to the insect chemoreceptor superfamily. Gustatory receptor (GR) family.</text>
</comment>
<dbReference type="GO" id="GO:0005886">
    <property type="term" value="C:plasma membrane"/>
    <property type="evidence" value="ECO:0007669"/>
    <property type="project" value="UniProtKB-SubCell"/>
</dbReference>
<dbReference type="GO" id="GO:0043025">
    <property type="term" value="C:neuronal cell body"/>
    <property type="evidence" value="ECO:0000318"/>
    <property type="project" value="GO_Central"/>
</dbReference>
<feature type="transmembrane region" description="Helical" evidence="6">
    <location>
        <begin position="225"/>
        <end position="248"/>
    </location>
</feature>
<feature type="transmembrane region" description="Helical" evidence="6">
    <location>
        <begin position="254"/>
        <end position="282"/>
    </location>
</feature>
<dbReference type="GO" id="GO:0007635">
    <property type="term" value="P:chemosensory behavior"/>
    <property type="evidence" value="ECO:0000318"/>
    <property type="project" value="GO_Central"/>
</dbReference>
<keyword evidence="6" id="KW-0807">Transducer</keyword>
<feature type="transmembrane region" description="Helical" evidence="6">
    <location>
        <begin position="156"/>
        <end position="179"/>
    </location>
</feature>
<dbReference type="InParanoid" id="D6WXW2"/>
<dbReference type="GO" id="GO:0030424">
    <property type="term" value="C:axon"/>
    <property type="evidence" value="ECO:0000318"/>
    <property type="project" value="GO_Central"/>
</dbReference>
<dbReference type="AlphaFoldDB" id="D6WXW2"/>
<evidence type="ECO:0000313" key="7">
    <source>
        <dbReference type="EMBL" id="EFA09289.1"/>
    </source>
</evidence>
<dbReference type="GO" id="GO:0008049">
    <property type="term" value="P:male courtship behavior"/>
    <property type="evidence" value="ECO:0000318"/>
    <property type="project" value="GO_Central"/>
</dbReference>
<name>D6WXW2_TRICA</name>
<evidence type="ECO:0000256" key="3">
    <source>
        <dbReference type="ARBA" id="ARBA00022692"/>
    </source>
</evidence>
<dbReference type="GO" id="GO:0007165">
    <property type="term" value="P:signal transduction"/>
    <property type="evidence" value="ECO:0007669"/>
    <property type="project" value="UniProtKB-KW"/>
</dbReference>
<feature type="transmembrane region" description="Helical" evidence="6">
    <location>
        <begin position="128"/>
        <end position="150"/>
    </location>
</feature>
<comment type="subcellular location">
    <subcellularLocation>
        <location evidence="1 6">Cell membrane</location>
        <topology evidence="1 6">Multi-pass membrane protein</topology>
    </subcellularLocation>
</comment>
<dbReference type="Pfam" id="PF08395">
    <property type="entry name" value="7tm_7"/>
    <property type="match status" value="1"/>
</dbReference>
<protein>
    <recommendedName>
        <fullName evidence="6">Gustatory receptor</fullName>
    </recommendedName>
</protein>
<feature type="transmembrane region" description="Helical" evidence="6">
    <location>
        <begin position="40"/>
        <end position="61"/>
    </location>
</feature>
<proteinExistence type="inferred from homology"/>
<evidence type="ECO:0000256" key="2">
    <source>
        <dbReference type="ARBA" id="ARBA00022475"/>
    </source>
</evidence>
<evidence type="ECO:0000256" key="4">
    <source>
        <dbReference type="ARBA" id="ARBA00022989"/>
    </source>
</evidence>
<reference evidence="7 8" key="2">
    <citation type="journal article" date="2010" name="Nucleic Acids Res.">
        <title>BeetleBase in 2010: revisions to provide comprehensive genomic information for Tribolium castaneum.</title>
        <authorList>
            <person name="Kim H.S."/>
            <person name="Murphy T."/>
            <person name="Xia J."/>
            <person name="Caragea D."/>
            <person name="Park Y."/>
            <person name="Beeman R.W."/>
            <person name="Lorenzen M.D."/>
            <person name="Butcher S."/>
            <person name="Manak J.R."/>
            <person name="Brown S.J."/>
        </authorList>
    </citation>
    <scope>GENOME REANNOTATION</scope>
    <source>
        <strain evidence="7 8">Georgia GA2</strain>
    </source>
</reference>
<dbReference type="PhylomeDB" id="D6WXW2"/>
<keyword evidence="6 7" id="KW-0675">Receptor</keyword>
<evidence type="ECO:0000256" key="5">
    <source>
        <dbReference type="ARBA" id="ARBA00023136"/>
    </source>
</evidence>
<dbReference type="GO" id="GO:0030425">
    <property type="term" value="C:dendrite"/>
    <property type="evidence" value="ECO:0000318"/>
    <property type="project" value="GO_Central"/>
</dbReference>
<comment type="caution">
    <text evidence="6">Lacks conserved residue(s) required for the propagation of feature annotation.</text>
</comment>